<sequence length="106" mass="11717">MAVAGEGKVQELCVYEINERNRESPPTSASAGDLVPFTNKREKCAKNGPSFNFVPNSALLGVLLQLYHGNLKKRRLGITAGLCVLIQLVPEKNGDRYEAIYSFYVK</sequence>
<keyword evidence="4" id="KW-0150">Chloroplast</keyword>
<dbReference type="SUPFAM" id="SSF141493">
    <property type="entry name" value="Allene oxide cyclase-like"/>
    <property type="match status" value="1"/>
</dbReference>
<evidence type="ECO:0000256" key="7">
    <source>
        <dbReference type="ARBA" id="ARBA00023235"/>
    </source>
</evidence>
<dbReference type="PANTHER" id="PTHR31843:SF11">
    <property type="entry name" value="ALLENE OXIDE CYCLASE 4, CHLOROPLASTIC"/>
    <property type="match status" value="1"/>
</dbReference>
<proteinExistence type="inferred from homology"/>
<dbReference type="InterPro" id="IPR034871">
    <property type="entry name" value="Allene_oxi_cyc_sf"/>
</dbReference>
<dbReference type="AlphaFoldDB" id="A0A843VNB8"/>
<keyword evidence="5" id="KW-0934">Plastid</keyword>
<dbReference type="PANTHER" id="PTHR31843">
    <property type="entry name" value="ALLENE OXIDE CYCLASE 4, CHLOROPLASTIC"/>
    <property type="match status" value="1"/>
</dbReference>
<evidence type="ECO:0000313" key="9">
    <source>
        <dbReference type="EMBL" id="MQL98098.1"/>
    </source>
</evidence>
<evidence type="ECO:0000256" key="3">
    <source>
        <dbReference type="ARBA" id="ARBA00012209"/>
    </source>
</evidence>
<organism evidence="9 10">
    <name type="scientific">Colocasia esculenta</name>
    <name type="common">Wild taro</name>
    <name type="synonym">Arum esculentum</name>
    <dbReference type="NCBI Taxonomy" id="4460"/>
    <lineage>
        <taxon>Eukaryota</taxon>
        <taxon>Viridiplantae</taxon>
        <taxon>Streptophyta</taxon>
        <taxon>Embryophyta</taxon>
        <taxon>Tracheophyta</taxon>
        <taxon>Spermatophyta</taxon>
        <taxon>Magnoliopsida</taxon>
        <taxon>Liliopsida</taxon>
        <taxon>Araceae</taxon>
        <taxon>Aroideae</taxon>
        <taxon>Colocasieae</taxon>
        <taxon>Colocasia</taxon>
    </lineage>
</organism>
<accession>A0A843VNB8</accession>
<reference evidence="9" key="1">
    <citation type="submission" date="2017-07" db="EMBL/GenBank/DDBJ databases">
        <title>Taro Niue Genome Assembly and Annotation.</title>
        <authorList>
            <person name="Atibalentja N."/>
            <person name="Keating K."/>
            <person name="Fields C.J."/>
        </authorList>
    </citation>
    <scope>NUCLEOTIDE SEQUENCE</scope>
    <source>
        <strain evidence="9">Niue_2</strain>
        <tissue evidence="9">Leaf</tissue>
    </source>
</reference>
<comment type="catalytic activity">
    <reaction evidence="8">
        <text>(9Z,13S,15Z)-12,13-epoxyoctadeca-9,11,15-trienoate = (9S,13S,15Z)-12-oxophyto-10,15-dienoate</text>
        <dbReference type="Rhea" id="RHEA:22592"/>
        <dbReference type="ChEBI" id="CHEBI:36438"/>
        <dbReference type="ChEBI" id="CHEBI:57411"/>
        <dbReference type="EC" id="5.3.99.6"/>
    </reaction>
</comment>
<dbReference type="GO" id="GO:0046423">
    <property type="term" value="F:allene-oxide cyclase activity"/>
    <property type="evidence" value="ECO:0007669"/>
    <property type="project" value="UniProtKB-EC"/>
</dbReference>
<evidence type="ECO:0000313" key="10">
    <source>
        <dbReference type="Proteomes" id="UP000652761"/>
    </source>
</evidence>
<evidence type="ECO:0000256" key="2">
    <source>
        <dbReference type="ARBA" id="ARBA00007982"/>
    </source>
</evidence>
<dbReference type="Pfam" id="PF06351">
    <property type="entry name" value="Allene_ox_cyc"/>
    <property type="match status" value="1"/>
</dbReference>
<evidence type="ECO:0000256" key="5">
    <source>
        <dbReference type="ARBA" id="ARBA00022640"/>
    </source>
</evidence>
<dbReference type="EC" id="5.3.99.6" evidence="3"/>
<dbReference type="InterPro" id="IPR044859">
    <property type="entry name" value="Allene_oxi_cyc_Dirigent"/>
</dbReference>
<dbReference type="EMBL" id="NMUH01002142">
    <property type="protein sequence ID" value="MQL98098.1"/>
    <property type="molecule type" value="Genomic_DNA"/>
</dbReference>
<dbReference type="Gene3D" id="2.40.480.10">
    <property type="entry name" value="Allene oxide cyclase-like"/>
    <property type="match status" value="2"/>
</dbReference>
<dbReference type="InterPro" id="IPR009410">
    <property type="entry name" value="Allene_ox_cyc"/>
</dbReference>
<evidence type="ECO:0000256" key="6">
    <source>
        <dbReference type="ARBA" id="ARBA00022946"/>
    </source>
</evidence>
<evidence type="ECO:0000256" key="4">
    <source>
        <dbReference type="ARBA" id="ARBA00022528"/>
    </source>
</evidence>
<dbReference type="Proteomes" id="UP000652761">
    <property type="component" value="Unassembled WGS sequence"/>
</dbReference>
<evidence type="ECO:0000256" key="1">
    <source>
        <dbReference type="ARBA" id="ARBA00004229"/>
    </source>
</evidence>
<comment type="similarity">
    <text evidence="2">Belongs to the allene oxide cyclase family.</text>
</comment>
<keyword evidence="6" id="KW-0809">Transit peptide</keyword>
<comment type="caution">
    <text evidence="9">The sequence shown here is derived from an EMBL/GenBank/DDBJ whole genome shotgun (WGS) entry which is preliminary data.</text>
</comment>
<comment type="subcellular location">
    <subcellularLocation>
        <location evidence="1">Plastid</location>
        <location evidence="1">Chloroplast</location>
    </subcellularLocation>
</comment>
<keyword evidence="7" id="KW-0413">Isomerase</keyword>
<dbReference type="GO" id="GO:0009695">
    <property type="term" value="P:jasmonic acid biosynthetic process"/>
    <property type="evidence" value="ECO:0007669"/>
    <property type="project" value="InterPro"/>
</dbReference>
<gene>
    <name evidence="9" type="ORF">Taro_030805</name>
</gene>
<keyword evidence="10" id="KW-1185">Reference proteome</keyword>
<dbReference type="GO" id="GO:0009507">
    <property type="term" value="C:chloroplast"/>
    <property type="evidence" value="ECO:0007669"/>
    <property type="project" value="UniProtKB-SubCell"/>
</dbReference>
<protein>
    <recommendedName>
        <fullName evidence="3">allene-oxide cyclase</fullName>
        <ecNumber evidence="3">5.3.99.6</ecNumber>
    </recommendedName>
</protein>
<evidence type="ECO:0000256" key="8">
    <source>
        <dbReference type="ARBA" id="ARBA00049891"/>
    </source>
</evidence>
<name>A0A843VNB8_COLES</name>